<reference evidence="1 2" key="1">
    <citation type="submission" date="2018-08" db="EMBL/GenBank/DDBJ databases">
        <title>Recombination of ecologically and evolutionarily significant loci maintains genetic cohesion in the Pseudomonas syringae species complex.</title>
        <authorList>
            <person name="Dillon M."/>
            <person name="Thakur S."/>
            <person name="Almeida R.N.D."/>
            <person name="Weir B.S."/>
            <person name="Guttman D.S."/>
        </authorList>
    </citation>
    <scope>NUCLEOTIDE SEQUENCE [LARGE SCALE GENOMIC DNA]</scope>
    <source>
        <strain evidence="1 2">ICMP 9421</strain>
    </source>
</reference>
<dbReference type="EMBL" id="RBSW01000325">
    <property type="protein sequence ID" value="RMS74650.1"/>
    <property type="molecule type" value="Genomic_DNA"/>
</dbReference>
<evidence type="ECO:0000313" key="2">
    <source>
        <dbReference type="Proteomes" id="UP000270499"/>
    </source>
</evidence>
<organism evidence="1 2">
    <name type="scientific">Pseudomonas savastanoi</name>
    <name type="common">Pseudomonas syringae pv. savastanoi</name>
    <dbReference type="NCBI Taxonomy" id="29438"/>
    <lineage>
        <taxon>Bacteria</taxon>
        <taxon>Pseudomonadati</taxon>
        <taxon>Pseudomonadota</taxon>
        <taxon>Gammaproteobacteria</taxon>
        <taxon>Pseudomonadales</taxon>
        <taxon>Pseudomonadaceae</taxon>
        <taxon>Pseudomonas</taxon>
    </lineage>
</organism>
<name>A0A3M5FM64_PSESS</name>
<gene>
    <name evidence="1" type="ORF">ALP59_05521</name>
</gene>
<accession>A0A3M5FM64</accession>
<sequence>MAVAHALGHADDIRHHALLFEAPEVMPQTAVTHLNLIGNAYTTRSANLLIHLLQIAGRQGNPAGIAVHRLADEASQLPLLLCQRGEYLIDAAHILRRTVGATKRPAIGIGGDDRMHPFRAGAECLRVVGNRGGNSVGRHRPAVICLQHTQHVAAAAVGPGQPDCQVVGLGAAVDQKHAVHALGCQLEQTLRELGNCRVVKARVGVEQRPLTSRFMGHARVAVAEDRDVIEHVQIGTALHVDQVIAPATLDLRRSLIVVFLRAGEAGITPRQQLRGVCERWRVTIKTEQGRWRRAHCAPGCRPGRCGEQRGAEVCHGAQLQQQRTTALPDQRAC</sequence>
<evidence type="ECO:0000313" key="1">
    <source>
        <dbReference type="EMBL" id="RMS74650.1"/>
    </source>
</evidence>
<dbReference type="AlphaFoldDB" id="A0A3M5FM64"/>
<protein>
    <submittedName>
        <fullName evidence="1">Uncharacterized protein</fullName>
    </submittedName>
</protein>
<comment type="caution">
    <text evidence="1">The sequence shown here is derived from an EMBL/GenBank/DDBJ whole genome shotgun (WGS) entry which is preliminary data.</text>
</comment>
<dbReference type="Proteomes" id="UP000270499">
    <property type="component" value="Unassembled WGS sequence"/>
</dbReference>
<proteinExistence type="predicted"/>